<organism evidence="1">
    <name type="scientific">Arion vulgaris</name>
    <dbReference type="NCBI Taxonomy" id="1028688"/>
    <lineage>
        <taxon>Eukaryota</taxon>
        <taxon>Metazoa</taxon>
        <taxon>Spiralia</taxon>
        <taxon>Lophotrochozoa</taxon>
        <taxon>Mollusca</taxon>
        <taxon>Gastropoda</taxon>
        <taxon>Heterobranchia</taxon>
        <taxon>Euthyneura</taxon>
        <taxon>Panpulmonata</taxon>
        <taxon>Eupulmonata</taxon>
        <taxon>Stylommatophora</taxon>
        <taxon>Helicina</taxon>
        <taxon>Arionoidea</taxon>
        <taxon>Arionidae</taxon>
        <taxon>Arion</taxon>
    </lineage>
</organism>
<accession>A0A0B6Y7U0</accession>
<dbReference type="AlphaFoldDB" id="A0A0B6Y7U0"/>
<reference evidence="1" key="1">
    <citation type="submission" date="2014-12" db="EMBL/GenBank/DDBJ databases">
        <title>Insight into the proteome of Arion vulgaris.</title>
        <authorList>
            <person name="Aradska J."/>
            <person name="Bulat T."/>
            <person name="Smidak R."/>
            <person name="Sarate P."/>
            <person name="Gangsoo J."/>
            <person name="Sialana F."/>
            <person name="Bilban M."/>
            <person name="Lubec G."/>
        </authorList>
    </citation>
    <scope>NUCLEOTIDE SEQUENCE</scope>
    <source>
        <tissue evidence="1">Skin</tissue>
    </source>
</reference>
<proteinExistence type="predicted"/>
<evidence type="ECO:0000313" key="1">
    <source>
        <dbReference type="EMBL" id="CEK52198.1"/>
    </source>
</evidence>
<sequence length="51" mass="6205">MIHELEVDSWEQETMNRNAWREKIMESGIRREVKLIAEGIRAESLQRHIRE</sequence>
<dbReference type="EMBL" id="HACG01005333">
    <property type="protein sequence ID" value="CEK52198.1"/>
    <property type="molecule type" value="Transcribed_RNA"/>
</dbReference>
<gene>
    <name evidence="1" type="primary">ORF15860</name>
</gene>
<protein>
    <submittedName>
        <fullName evidence="1">Uncharacterized protein</fullName>
    </submittedName>
</protein>
<name>A0A0B6Y7U0_9EUPU</name>